<keyword evidence="4" id="KW-0133">Cell shape</keyword>
<dbReference type="GO" id="GO:0004180">
    <property type="term" value="F:carboxypeptidase activity"/>
    <property type="evidence" value="ECO:0007669"/>
    <property type="project" value="UniProtKB-KW"/>
</dbReference>
<evidence type="ECO:0000256" key="7">
    <source>
        <dbReference type="RuleBase" id="RU004016"/>
    </source>
</evidence>
<keyword evidence="5" id="KW-0573">Peptidoglycan synthesis</keyword>
<evidence type="ECO:0000256" key="1">
    <source>
        <dbReference type="ARBA" id="ARBA00007164"/>
    </source>
</evidence>
<evidence type="ECO:0000259" key="9">
    <source>
        <dbReference type="Pfam" id="PF00768"/>
    </source>
</evidence>
<proteinExistence type="inferred from homology"/>
<evidence type="ECO:0000256" key="8">
    <source>
        <dbReference type="SAM" id="SignalP"/>
    </source>
</evidence>
<dbReference type="RefSeq" id="WP_379911444.1">
    <property type="nucleotide sequence ID" value="NZ_JBHSWE010000001.1"/>
</dbReference>
<accession>A0ABW2A6G8</accession>
<keyword evidence="10" id="KW-0121">Carboxypeptidase</keyword>
<keyword evidence="10" id="KW-0645">Protease</keyword>
<dbReference type="EC" id="3.4.-.-" evidence="10"/>
<dbReference type="EMBL" id="JBHSWE010000001">
    <property type="protein sequence ID" value="MFC6673047.1"/>
    <property type="molecule type" value="Genomic_DNA"/>
</dbReference>
<evidence type="ECO:0000256" key="5">
    <source>
        <dbReference type="ARBA" id="ARBA00022984"/>
    </source>
</evidence>
<dbReference type="PANTHER" id="PTHR21581:SF6">
    <property type="entry name" value="TRAFFICKING PROTEIN PARTICLE COMPLEX SUBUNIT 12"/>
    <property type="match status" value="1"/>
</dbReference>
<feature type="domain" description="Peptidase S11 D-alanyl-D-alanine carboxypeptidase A N-terminal" evidence="9">
    <location>
        <begin position="38"/>
        <end position="253"/>
    </location>
</feature>
<sequence>MLATPVSSPRFAGSAVLVLTLLFASAVATAADELSPRLLLDAGSGRVLQQQATGRLWYPASLTKLMTLYLAFEALADGRLSLDQSLPVSQRAAAQPAVKLGLRAGASLSVEQAIQALATISSNDVAVVLAEALAGSEAAFADQMTQRAASFGMLDTRFRNASGLPDPGQVTTARDMAILAQRLYRDFPQRMALFSARSFAFNGHRHGSHNPLLGGYPGADGLKTGFTCDSGYNMVATATRDDRRLVAVVLGAASRASRDRQVRALLDSGFAVADALEALPALSDLPARISRACRPRDCCRGSVPPVWHRKAARSGRSKAGACCWVSIPARPMRAGRRAGRSPSWAACRRGGYCCSSGRWKGGHPGRYC</sequence>
<dbReference type="InterPro" id="IPR001967">
    <property type="entry name" value="Peptidase_S11_N"/>
</dbReference>
<comment type="caution">
    <text evidence="10">The sequence shown here is derived from an EMBL/GenBank/DDBJ whole genome shotgun (WGS) entry which is preliminary data.</text>
</comment>
<comment type="similarity">
    <text evidence="1 7">Belongs to the peptidase S11 family.</text>
</comment>
<evidence type="ECO:0000256" key="6">
    <source>
        <dbReference type="ARBA" id="ARBA00023316"/>
    </source>
</evidence>
<dbReference type="SUPFAM" id="SSF56601">
    <property type="entry name" value="beta-lactamase/transpeptidase-like"/>
    <property type="match status" value="1"/>
</dbReference>
<organism evidence="10 11">
    <name type="scientific">Marinobacterium aestuariivivens</name>
    <dbReference type="NCBI Taxonomy" id="1698799"/>
    <lineage>
        <taxon>Bacteria</taxon>
        <taxon>Pseudomonadati</taxon>
        <taxon>Pseudomonadota</taxon>
        <taxon>Gammaproteobacteria</taxon>
        <taxon>Oceanospirillales</taxon>
        <taxon>Oceanospirillaceae</taxon>
        <taxon>Marinobacterium</taxon>
    </lineage>
</organism>
<reference evidence="11" key="1">
    <citation type="journal article" date="2019" name="Int. J. Syst. Evol. Microbiol.">
        <title>The Global Catalogue of Microorganisms (GCM) 10K type strain sequencing project: providing services to taxonomists for standard genome sequencing and annotation.</title>
        <authorList>
            <consortium name="The Broad Institute Genomics Platform"/>
            <consortium name="The Broad Institute Genome Sequencing Center for Infectious Disease"/>
            <person name="Wu L."/>
            <person name="Ma J."/>
        </authorList>
    </citation>
    <scope>NUCLEOTIDE SEQUENCE [LARGE SCALE GENOMIC DNA]</scope>
    <source>
        <strain evidence="11">NBRC 111756</strain>
    </source>
</reference>
<dbReference type="Gene3D" id="3.40.710.10">
    <property type="entry name" value="DD-peptidase/beta-lactamase superfamily"/>
    <property type="match status" value="1"/>
</dbReference>
<dbReference type="PRINTS" id="PR00725">
    <property type="entry name" value="DADACBPTASE1"/>
</dbReference>
<protein>
    <submittedName>
        <fullName evidence="10">D-alanyl-D-alanine carboxypeptidase family protein</fullName>
        <ecNumber evidence="10">3.4.-.-</ecNumber>
    </submittedName>
</protein>
<evidence type="ECO:0000256" key="4">
    <source>
        <dbReference type="ARBA" id="ARBA00022960"/>
    </source>
</evidence>
<dbReference type="Pfam" id="PF00768">
    <property type="entry name" value="Peptidase_S11"/>
    <property type="match status" value="1"/>
</dbReference>
<keyword evidence="3 10" id="KW-0378">Hydrolase</keyword>
<feature type="chain" id="PRO_5047147232" evidence="8">
    <location>
        <begin position="31"/>
        <end position="368"/>
    </location>
</feature>
<evidence type="ECO:0000313" key="11">
    <source>
        <dbReference type="Proteomes" id="UP001596422"/>
    </source>
</evidence>
<evidence type="ECO:0000256" key="3">
    <source>
        <dbReference type="ARBA" id="ARBA00022801"/>
    </source>
</evidence>
<keyword evidence="11" id="KW-1185">Reference proteome</keyword>
<dbReference type="InterPro" id="IPR018044">
    <property type="entry name" value="Peptidase_S11"/>
</dbReference>
<evidence type="ECO:0000256" key="2">
    <source>
        <dbReference type="ARBA" id="ARBA00022729"/>
    </source>
</evidence>
<name>A0ABW2A6G8_9GAMM</name>
<evidence type="ECO:0000313" key="10">
    <source>
        <dbReference type="EMBL" id="MFC6673047.1"/>
    </source>
</evidence>
<gene>
    <name evidence="10" type="ORF">ACFQDL_25375</name>
</gene>
<keyword evidence="6" id="KW-0961">Cell wall biogenesis/degradation</keyword>
<feature type="signal peptide" evidence="8">
    <location>
        <begin position="1"/>
        <end position="30"/>
    </location>
</feature>
<dbReference type="InterPro" id="IPR012338">
    <property type="entry name" value="Beta-lactam/transpept-like"/>
</dbReference>
<dbReference type="PANTHER" id="PTHR21581">
    <property type="entry name" value="D-ALANYL-D-ALANINE CARBOXYPEPTIDASE"/>
    <property type="match status" value="1"/>
</dbReference>
<dbReference type="Proteomes" id="UP001596422">
    <property type="component" value="Unassembled WGS sequence"/>
</dbReference>
<keyword evidence="2 8" id="KW-0732">Signal</keyword>